<dbReference type="PANTHER" id="PTHR12687:SF4">
    <property type="entry name" value="NUCLEOLAR COMPLEX PROTEIN 2 HOMOLOG"/>
    <property type="match status" value="1"/>
</dbReference>
<dbReference type="GO" id="GO:0042393">
    <property type="term" value="F:histone binding"/>
    <property type="evidence" value="ECO:0007669"/>
    <property type="project" value="TreeGrafter"/>
</dbReference>
<dbReference type="SUPFAM" id="SSF48371">
    <property type="entry name" value="ARM repeat"/>
    <property type="match status" value="1"/>
</dbReference>
<feature type="region of interest" description="Disordered" evidence="4">
    <location>
        <begin position="1"/>
        <end position="104"/>
    </location>
</feature>
<feature type="region of interest" description="Disordered" evidence="4">
    <location>
        <begin position="124"/>
        <end position="181"/>
    </location>
</feature>
<protein>
    <submittedName>
        <fullName evidence="5">Nucleolar complex protein 2 homolog</fullName>
    </submittedName>
</protein>
<dbReference type="GO" id="GO:0005730">
    <property type="term" value="C:nucleolus"/>
    <property type="evidence" value="ECO:0007669"/>
    <property type="project" value="TreeGrafter"/>
</dbReference>
<feature type="region of interest" description="Disordered" evidence="4">
    <location>
        <begin position="716"/>
        <end position="737"/>
    </location>
</feature>
<dbReference type="GO" id="GO:0030690">
    <property type="term" value="C:Noc1p-Noc2p complex"/>
    <property type="evidence" value="ECO:0007669"/>
    <property type="project" value="TreeGrafter"/>
</dbReference>
<dbReference type="GO" id="GO:0005654">
    <property type="term" value="C:nucleoplasm"/>
    <property type="evidence" value="ECO:0007669"/>
    <property type="project" value="TreeGrafter"/>
</dbReference>
<feature type="compositionally biased region" description="Basic and acidic residues" evidence="4">
    <location>
        <begin position="75"/>
        <end position="85"/>
    </location>
</feature>
<dbReference type="AlphaFoldDB" id="A0A6F9DLR9"/>
<evidence type="ECO:0000313" key="5">
    <source>
        <dbReference type="EMBL" id="CAB3264387.1"/>
    </source>
</evidence>
<feature type="compositionally biased region" description="Basic residues" evidence="4">
    <location>
        <begin position="40"/>
        <end position="51"/>
    </location>
</feature>
<dbReference type="GO" id="GO:0042273">
    <property type="term" value="P:ribosomal large subunit biogenesis"/>
    <property type="evidence" value="ECO:0007669"/>
    <property type="project" value="TreeGrafter"/>
</dbReference>
<proteinExistence type="evidence at transcript level"/>
<dbReference type="Pfam" id="PF03715">
    <property type="entry name" value="Noc2"/>
    <property type="match status" value="1"/>
</dbReference>
<evidence type="ECO:0000256" key="3">
    <source>
        <dbReference type="ARBA" id="ARBA00023242"/>
    </source>
</evidence>
<feature type="compositionally biased region" description="Acidic residues" evidence="4">
    <location>
        <begin position="148"/>
        <end position="175"/>
    </location>
</feature>
<sequence>MGLGELSVEQFMSKDWGDESSNADDERKVETKGADVEKPKKQKKRKRKSNVKKNATEQPDTEEPVKTSKKIKTNKQVEKKAEENQTKSPGKVGSKHQKQLDSLKEKDPEFYKFLQEEESSLLNFADFGSSSEEENDGIHKPPEKLEEASDSDLDVTSSDDEPGDEGFVNSDEEDMEKAGKKKRELITVTDKMLEGWKSRLVCDKPSFTALRQLMQAFHASLARIDALEEETVTKQKGKRKRRKKSAPPKLKYKIVGSATFNAVIGLCLSHVTPALAKILQYFPDKMKQTKRKKHPLPFTCERWASVRDILRSYLHDVVVLAQSLLEPSVNRVVLRHLLLLLPYFVSFPKISKSLLKYLIKSWSSDDNESIRVLAFLCITRLIKMEKDRFLEHTMKQTYMSYVANCKFSSPTTLPMINFMQRTFAEICAVDADHTYRFAFLYIRQLAVHLRKAITTQNKETRQAVYNWQFIHCVGLWCRVLSVLHPNATLQPLIYPLVQIALGVIDLVPTPRFYPLRFQIVRSLTALADCTDTYIPLLPSIVCPLKLQEFQKKQIGVTVRPIAFETILKLSNSQLKEKSYRDTTMDHVYDLLMTFFNTQAHTIAFPEMSVSAIIVLKKFIKDSKTQNYSKIMRQVVEKVQANSDFINKKRLEVSFQVTDIDAVKSWENDLRENGVPFHKVFFQYKKDRQRELAQQIADKDRSVDEKLPSIDRKKFMNMSKSDDREEFSELFQGESDEEEIRADFDKAIEQGKASY</sequence>
<dbReference type="GO" id="GO:0003714">
    <property type="term" value="F:transcription corepressor activity"/>
    <property type="evidence" value="ECO:0007669"/>
    <property type="project" value="TreeGrafter"/>
</dbReference>
<dbReference type="EMBL" id="LR788525">
    <property type="protein sequence ID" value="CAB3264387.1"/>
    <property type="molecule type" value="mRNA"/>
</dbReference>
<dbReference type="PANTHER" id="PTHR12687">
    <property type="entry name" value="NUCLEOLAR COMPLEX 2 AND RAD4-RELATED"/>
    <property type="match status" value="1"/>
</dbReference>
<organism evidence="5">
    <name type="scientific">Phallusia mammillata</name>
    <dbReference type="NCBI Taxonomy" id="59560"/>
    <lineage>
        <taxon>Eukaryota</taxon>
        <taxon>Metazoa</taxon>
        <taxon>Chordata</taxon>
        <taxon>Tunicata</taxon>
        <taxon>Ascidiacea</taxon>
        <taxon>Phlebobranchia</taxon>
        <taxon>Ascidiidae</taxon>
        <taxon>Phallusia</taxon>
    </lineage>
</organism>
<feature type="compositionally biased region" description="Basic and acidic residues" evidence="4">
    <location>
        <begin position="136"/>
        <end position="147"/>
    </location>
</feature>
<dbReference type="GO" id="GO:0000122">
    <property type="term" value="P:negative regulation of transcription by RNA polymerase II"/>
    <property type="evidence" value="ECO:0007669"/>
    <property type="project" value="TreeGrafter"/>
</dbReference>
<dbReference type="InterPro" id="IPR016024">
    <property type="entry name" value="ARM-type_fold"/>
</dbReference>
<keyword evidence="3" id="KW-0539">Nucleus</keyword>
<feature type="compositionally biased region" description="Acidic residues" evidence="4">
    <location>
        <begin position="723"/>
        <end position="737"/>
    </location>
</feature>
<gene>
    <name evidence="5" type="primary">Noc2l</name>
</gene>
<dbReference type="GO" id="GO:0030691">
    <property type="term" value="C:Noc2p-Noc3p complex"/>
    <property type="evidence" value="ECO:0007669"/>
    <property type="project" value="TreeGrafter"/>
</dbReference>
<comment type="similarity">
    <text evidence="2">Belongs to the NOC2 family.</text>
</comment>
<dbReference type="InterPro" id="IPR005343">
    <property type="entry name" value="Noc2"/>
</dbReference>
<feature type="compositionally biased region" description="Basic and acidic residues" evidence="4">
    <location>
        <begin position="24"/>
        <end position="39"/>
    </location>
</feature>
<comment type="subcellular location">
    <subcellularLocation>
        <location evidence="1">Nucleus</location>
    </subcellularLocation>
</comment>
<accession>A0A6F9DLR9</accession>
<evidence type="ECO:0000256" key="4">
    <source>
        <dbReference type="SAM" id="MobiDB-lite"/>
    </source>
</evidence>
<evidence type="ECO:0000256" key="1">
    <source>
        <dbReference type="ARBA" id="ARBA00004123"/>
    </source>
</evidence>
<evidence type="ECO:0000256" key="2">
    <source>
        <dbReference type="ARBA" id="ARBA00005907"/>
    </source>
</evidence>
<reference evidence="5" key="1">
    <citation type="submission" date="2020-04" db="EMBL/GenBank/DDBJ databases">
        <authorList>
            <person name="Neveu A P."/>
        </authorList>
    </citation>
    <scope>NUCLEOTIDE SEQUENCE</scope>
    <source>
        <tissue evidence="5">Whole embryo</tissue>
    </source>
</reference>
<name>A0A6F9DLR9_9ASCI</name>